<dbReference type="GO" id="GO:0005524">
    <property type="term" value="F:ATP binding"/>
    <property type="evidence" value="ECO:0007669"/>
    <property type="project" value="UniProtKB-KW"/>
</dbReference>
<proteinExistence type="predicted"/>
<dbReference type="PANTHER" id="PTHR42939">
    <property type="entry name" value="ABC TRANSPORTER ATP-BINDING PROTEIN ALBC-RELATED"/>
    <property type="match status" value="1"/>
</dbReference>
<evidence type="ECO:0000259" key="4">
    <source>
        <dbReference type="PROSITE" id="PS50893"/>
    </source>
</evidence>
<dbReference type="EMBL" id="CADCTF010000160">
    <property type="protein sequence ID" value="CAA9270072.1"/>
    <property type="molecule type" value="Genomic_DNA"/>
</dbReference>
<organism evidence="5">
    <name type="scientific">uncultured Acidimicrobiales bacterium</name>
    <dbReference type="NCBI Taxonomy" id="310071"/>
    <lineage>
        <taxon>Bacteria</taxon>
        <taxon>Bacillati</taxon>
        <taxon>Actinomycetota</taxon>
        <taxon>Acidimicrobiia</taxon>
        <taxon>Acidimicrobiales</taxon>
        <taxon>environmental samples</taxon>
    </lineage>
</organism>
<dbReference type="Pfam" id="PF00005">
    <property type="entry name" value="ABC_tran"/>
    <property type="match status" value="1"/>
</dbReference>
<dbReference type="InterPro" id="IPR003593">
    <property type="entry name" value="AAA+_ATPase"/>
</dbReference>
<dbReference type="SMART" id="SM00382">
    <property type="entry name" value="AAA"/>
    <property type="match status" value="1"/>
</dbReference>
<evidence type="ECO:0000256" key="3">
    <source>
        <dbReference type="ARBA" id="ARBA00022840"/>
    </source>
</evidence>
<evidence type="ECO:0000256" key="1">
    <source>
        <dbReference type="ARBA" id="ARBA00022448"/>
    </source>
</evidence>
<dbReference type="GO" id="GO:0016887">
    <property type="term" value="F:ATP hydrolysis activity"/>
    <property type="evidence" value="ECO:0007669"/>
    <property type="project" value="InterPro"/>
</dbReference>
<evidence type="ECO:0000313" key="5">
    <source>
        <dbReference type="EMBL" id="CAA9270072.1"/>
    </source>
</evidence>
<dbReference type="InterPro" id="IPR027417">
    <property type="entry name" value="P-loop_NTPase"/>
</dbReference>
<gene>
    <name evidence="5" type="ORF">AVDCRST_MAG50-3308</name>
</gene>
<accession>A0A6J4J7P9</accession>
<protein>
    <recommendedName>
        <fullName evidence="4">ABC transporter domain-containing protein</fullName>
    </recommendedName>
</protein>
<dbReference type="SUPFAM" id="SSF52540">
    <property type="entry name" value="P-loop containing nucleoside triphosphate hydrolases"/>
    <property type="match status" value="1"/>
</dbReference>
<keyword evidence="3" id="KW-0067">ATP-binding</keyword>
<feature type="domain" description="ABC transporter" evidence="4">
    <location>
        <begin position="4"/>
        <end position="221"/>
    </location>
</feature>
<keyword evidence="1" id="KW-0813">Transport</keyword>
<dbReference type="InterPro" id="IPR051782">
    <property type="entry name" value="ABC_Transporter_VariousFunc"/>
</dbReference>
<dbReference type="Gene3D" id="3.40.50.300">
    <property type="entry name" value="P-loop containing nucleotide triphosphate hydrolases"/>
    <property type="match status" value="1"/>
</dbReference>
<dbReference type="PROSITE" id="PS50893">
    <property type="entry name" value="ABC_TRANSPORTER_2"/>
    <property type="match status" value="1"/>
</dbReference>
<dbReference type="CDD" id="cd03230">
    <property type="entry name" value="ABC_DR_subfamily_A"/>
    <property type="match status" value="1"/>
</dbReference>
<evidence type="ECO:0000256" key="2">
    <source>
        <dbReference type="ARBA" id="ARBA00022741"/>
    </source>
</evidence>
<dbReference type="PANTHER" id="PTHR42939:SF1">
    <property type="entry name" value="ABC TRANSPORTER ATP-BINDING PROTEIN ALBC-RELATED"/>
    <property type="match status" value="1"/>
</dbReference>
<sequence length="228" mass="24289">MPALRSDELTKVYGDLTALEPLTLTVPPGELVVLVGHNGSGKSTLLNIVAGLLEPSAGVVEIDGHPAGSLGARAATSYLPDNPVLYDDLSLVEHLEYVARLHGVDDWHERAEELLERFGLAERADDLPSRFSRGLKQKAAIALGLIRPFSLLIVDEPFVGLDPPGRSVMVDLLEEAHQEGAAVIVATHQMEFVQRTQRCIALRDGGVVYDGPAAGASVDRLVTGDSGS</sequence>
<name>A0A6J4J7P9_9ACTN</name>
<dbReference type="AlphaFoldDB" id="A0A6J4J7P9"/>
<keyword evidence="2" id="KW-0547">Nucleotide-binding</keyword>
<reference evidence="5" key="1">
    <citation type="submission" date="2020-02" db="EMBL/GenBank/DDBJ databases">
        <authorList>
            <person name="Meier V. D."/>
        </authorList>
    </citation>
    <scope>NUCLEOTIDE SEQUENCE</scope>
    <source>
        <strain evidence="5">AVDCRST_MAG50</strain>
    </source>
</reference>
<dbReference type="InterPro" id="IPR003439">
    <property type="entry name" value="ABC_transporter-like_ATP-bd"/>
</dbReference>